<evidence type="ECO:0000256" key="1">
    <source>
        <dbReference type="SAM" id="MobiDB-lite"/>
    </source>
</evidence>
<proteinExistence type="predicted"/>
<feature type="region of interest" description="Disordered" evidence="1">
    <location>
        <begin position="34"/>
        <end position="54"/>
    </location>
</feature>
<accession>A0A075V5E0</accession>
<gene>
    <name evidence="2" type="ORF">AJAP_38595</name>
</gene>
<name>A0A075V5E0_9PSEU</name>
<dbReference type="HOGENOM" id="CLU_3029747_0_0_11"/>
<dbReference type="AlphaFoldDB" id="A0A075V5E0"/>
<evidence type="ECO:0000313" key="3">
    <source>
        <dbReference type="Proteomes" id="UP000028492"/>
    </source>
</evidence>
<dbReference type="STRING" id="208439.AJAP_38595"/>
<dbReference type="RefSeq" id="WP_167551729.1">
    <property type="nucleotide sequence ID" value="NZ_CP008953.1"/>
</dbReference>
<keyword evidence="3" id="KW-1185">Reference proteome</keyword>
<protein>
    <submittedName>
        <fullName evidence="2">Uncharacterized protein</fullName>
    </submittedName>
</protein>
<evidence type="ECO:0000313" key="2">
    <source>
        <dbReference type="EMBL" id="AIG80503.1"/>
    </source>
</evidence>
<organism evidence="2 3">
    <name type="scientific">Amycolatopsis japonica</name>
    <dbReference type="NCBI Taxonomy" id="208439"/>
    <lineage>
        <taxon>Bacteria</taxon>
        <taxon>Bacillati</taxon>
        <taxon>Actinomycetota</taxon>
        <taxon>Actinomycetes</taxon>
        <taxon>Pseudonocardiales</taxon>
        <taxon>Pseudonocardiaceae</taxon>
        <taxon>Amycolatopsis</taxon>
        <taxon>Amycolatopsis japonica group</taxon>
    </lineage>
</organism>
<dbReference type="Proteomes" id="UP000028492">
    <property type="component" value="Chromosome"/>
</dbReference>
<dbReference type="EMBL" id="CP008953">
    <property type="protein sequence ID" value="AIG80503.1"/>
    <property type="molecule type" value="Genomic_DNA"/>
</dbReference>
<sequence length="54" mass="5720">MCYADTTDNPDGTAVAHCYCGWSNTYPDHDAADAAAESHTRDAEAAEAEFAATH</sequence>
<feature type="compositionally biased region" description="Basic and acidic residues" evidence="1">
    <location>
        <begin position="34"/>
        <end position="44"/>
    </location>
</feature>
<reference evidence="2 3" key="1">
    <citation type="journal article" date="2014" name="J. Biotechnol.">
        <title>Complete genome sequence of the actinobacterium Amycolatopsis japonica MG417-CF17(T) (=DSM 44213T) producing (S,S)-N,N'-ethylenediaminedisuccinic acid.</title>
        <authorList>
            <person name="Stegmann E."/>
            <person name="Albersmeier A."/>
            <person name="Spohn M."/>
            <person name="Gert H."/>
            <person name="Weber T."/>
            <person name="Wohlleben W."/>
            <person name="Kalinowski J."/>
            <person name="Ruckert C."/>
        </authorList>
    </citation>
    <scope>NUCLEOTIDE SEQUENCE [LARGE SCALE GENOMIC DNA]</scope>
    <source>
        <strain evidence="3">MG417-CF17 (DSM 44213)</strain>
    </source>
</reference>
<dbReference type="KEGG" id="aja:AJAP_38595"/>